<evidence type="ECO:0000256" key="6">
    <source>
        <dbReference type="ARBA" id="ARBA00022989"/>
    </source>
</evidence>
<sequence length="266" mass="27834">MPATPLLTLDTLFSTSPLALLGVFAVLTVAYAIFSLVGFGTGLIASTPLAWAMPVTRIVPLLALLDATSAMQRGYTLRSQVDRAALLRLVPGMALGQTIGVALLQVLPVSLMAALLGGFVMAYGAWSLRSSAPRSQPPAGAAWVWGIGGGVLGGLFGSGGFVYATYLQARLPERNAFRATQAVLIAISTLWRVALCAATGLIDGPLLLTALILLPATHLGNRLAGRVDKRLSVEGFRRVLNGLLIASGLALVARTESGYLLRLLSW</sequence>
<evidence type="ECO:0000313" key="9">
    <source>
        <dbReference type="EMBL" id="GLT23020.1"/>
    </source>
</evidence>
<feature type="transmembrane region" description="Helical" evidence="8">
    <location>
        <begin position="183"/>
        <end position="214"/>
    </location>
</feature>
<name>A0ABQ6FBN6_9RHOO</name>
<reference evidence="10" key="1">
    <citation type="journal article" date="2019" name="Int. J. Syst. Evol. Microbiol.">
        <title>The Global Catalogue of Microorganisms (GCM) 10K type strain sequencing project: providing services to taxonomists for standard genome sequencing and annotation.</title>
        <authorList>
            <consortium name="The Broad Institute Genomics Platform"/>
            <consortium name="The Broad Institute Genome Sequencing Center for Infectious Disease"/>
            <person name="Wu L."/>
            <person name="Ma J."/>
        </authorList>
    </citation>
    <scope>NUCLEOTIDE SEQUENCE [LARGE SCALE GENOMIC DNA]</scope>
    <source>
        <strain evidence="10">NBRC 102407</strain>
    </source>
</reference>
<comment type="similarity">
    <text evidence="2 8">Belongs to the 4-toluene sulfonate uptake permease (TSUP) (TC 2.A.102) family.</text>
</comment>
<evidence type="ECO:0000256" key="5">
    <source>
        <dbReference type="ARBA" id="ARBA00022692"/>
    </source>
</evidence>
<evidence type="ECO:0000256" key="1">
    <source>
        <dbReference type="ARBA" id="ARBA00004651"/>
    </source>
</evidence>
<feature type="transmembrane region" description="Helical" evidence="8">
    <location>
        <begin position="140"/>
        <end position="163"/>
    </location>
</feature>
<evidence type="ECO:0000313" key="10">
    <source>
        <dbReference type="Proteomes" id="UP001157167"/>
    </source>
</evidence>
<keyword evidence="5 8" id="KW-0812">Transmembrane</keyword>
<feature type="transmembrane region" description="Helical" evidence="8">
    <location>
        <begin position="12"/>
        <end position="37"/>
    </location>
</feature>
<comment type="caution">
    <text evidence="9">The sequence shown here is derived from an EMBL/GenBank/DDBJ whole genome shotgun (WGS) entry which is preliminary data.</text>
</comment>
<keyword evidence="10" id="KW-1185">Reference proteome</keyword>
<dbReference type="PANTHER" id="PTHR30269:SF32">
    <property type="entry name" value="MEMBRANE TRANSPORTER PROTEIN-RELATED"/>
    <property type="match status" value="1"/>
</dbReference>
<dbReference type="Pfam" id="PF01925">
    <property type="entry name" value="TauE"/>
    <property type="match status" value="1"/>
</dbReference>
<dbReference type="EMBL" id="BSPX01000036">
    <property type="protein sequence ID" value="GLT23020.1"/>
    <property type="molecule type" value="Genomic_DNA"/>
</dbReference>
<dbReference type="RefSeq" id="WP_284188271.1">
    <property type="nucleotide sequence ID" value="NZ_BSPX01000036.1"/>
</dbReference>
<feature type="transmembrane region" description="Helical" evidence="8">
    <location>
        <begin position="110"/>
        <end position="128"/>
    </location>
</feature>
<evidence type="ECO:0000256" key="7">
    <source>
        <dbReference type="ARBA" id="ARBA00023136"/>
    </source>
</evidence>
<dbReference type="Proteomes" id="UP001157167">
    <property type="component" value="Unassembled WGS sequence"/>
</dbReference>
<evidence type="ECO:0000256" key="2">
    <source>
        <dbReference type="ARBA" id="ARBA00009142"/>
    </source>
</evidence>
<keyword evidence="6 8" id="KW-1133">Transmembrane helix</keyword>
<keyword evidence="3" id="KW-0813">Transport</keyword>
<dbReference type="PANTHER" id="PTHR30269">
    <property type="entry name" value="TRANSMEMBRANE PROTEIN YFCA"/>
    <property type="match status" value="1"/>
</dbReference>
<keyword evidence="4 8" id="KW-1003">Cell membrane</keyword>
<comment type="subcellular location">
    <subcellularLocation>
        <location evidence="1 8">Cell membrane</location>
        <topology evidence="1 8">Multi-pass membrane protein</topology>
    </subcellularLocation>
</comment>
<evidence type="ECO:0000256" key="4">
    <source>
        <dbReference type="ARBA" id="ARBA00022475"/>
    </source>
</evidence>
<evidence type="ECO:0000256" key="8">
    <source>
        <dbReference type="RuleBase" id="RU363041"/>
    </source>
</evidence>
<protein>
    <recommendedName>
        <fullName evidence="8">Probable membrane transporter protein</fullName>
    </recommendedName>
</protein>
<accession>A0ABQ6FBN6</accession>
<dbReference type="InterPro" id="IPR052017">
    <property type="entry name" value="TSUP"/>
</dbReference>
<dbReference type="InterPro" id="IPR002781">
    <property type="entry name" value="TM_pro_TauE-like"/>
</dbReference>
<evidence type="ECO:0000256" key="3">
    <source>
        <dbReference type="ARBA" id="ARBA00022448"/>
    </source>
</evidence>
<keyword evidence="7 8" id="KW-0472">Membrane</keyword>
<proteinExistence type="inferred from homology"/>
<gene>
    <name evidence="9" type="ORF">GCM10007933_24810</name>
</gene>
<organism evidence="9 10">
    <name type="scientific">Zoogloea oryzae</name>
    <dbReference type="NCBI Taxonomy" id="310767"/>
    <lineage>
        <taxon>Bacteria</taxon>
        <taxon>Pseudomonadati</taxon>
        <taxon>Pseudomonadota</taxon>
        <taxon>Betaproteobacteria</taxon>
        <taxon>Rhodocyclales</taxon>
        <taxon>Zoogloeaceae</taxon>
        <taxon>Zoogloea</taxon>
    </lineage>
</organism>